<proteinExistence type="predicted"/>
<dbReference type="EMBL" id="BKCJ010004744">
    <property type="protein sequence ID" value="GEU62851.1"/>
    <property type="molecule type" value="Genomic_DNA"/>
</dbReference>
<name>A0A6L2LLY3_TANCI</name>
<protein>
    <submittedName>
        <fullName evidence="1">Uncharacterized protein</fullName>
    </submittedName>
</protein>
<gene>
    <name evidence="1" type="ORF">Tci_034829</name>
</gene>
<reference evidence="1" key="1">
    <citation type="journal article" date="2019" name="Sci. Rep.">
        <title>Draft genome of Tanacetum cinerariifolium, the natural source of mosquito coil.</title>
        <authorList>
            <person name="Yamashiro T."/>
            <person name="Shiraishi A."/>
            <person name="Satake H."/>
            <person name="Nakayama K."/>
        </authorList>
    </citation>
    <scope>NUCLEOTIDE SEQUENCE</scope>
</reference>
<accession>A0A6L2LLY3</accession>
<sequence>MAEYEEGDEKAPYSAAVSHGQAMNCDEEVLRIPQGTSLVEKLSDYHWGILFRVIRFVQVAERSVTRKL</sequence>
<organism evidence="1">
    <name type="scientific">Tanacetum cinerariifolium</name>
    <name type="common">Dalmatian daisy</name>
    <name type="synonym">Chrysanthemum cinerariifolium</name>
    <dbReference type="NCBI Taxonomy" id="118510"/>
    <lineage>
        <taxon>Eukaryota</taxon>
        <taxon>Viridiplantae</taxon>
        <taxon>Streptophyta</taxon>
        <taxon>Embryophyta</taxon>
        <taxon>Tracheophyta</taxon>
        <taxon>Spermatophyta</taxon>
        <taxon>Magnoliopsida</taxon>
        <taxon>eudicotyledons</taxon>
        <taxon>Gunneridae</taxon>
        <taxon>Pentapetalae</taxon>
        <taxon>asterids</taxon>
        <taxon>campanulids</taxon>
        <taxon>Asterales</taxon>
        <taxon>Asteraceae</taxon>
        <taxon>Asteroideae</taxon>
        <taxon>Anthemideae</taxon>
        <taxon>Anthemidinae</taxon>
        <taxon>Tanacetum</taxon>
    </lineage>
</organism>
<comment type="caution">
    <text evidence="1">The sequence shown here is derived from an EMBL/GenBank/DDBJ whole genome shotgun (WGS) entry which is preliminary data.</text>
</comment>
<dbReference type="AlphaFoldDB" id="A0A6L2LLY3"/>
<evidence type="ECO:0000313" key="1">
    <source>
        <dbReference type="EMBL" id="GEU62851.1"/>
    </source>
</evidence>